<dbReference type="Gene3D" id="3.40.50.410">
    <property type="entry name" value="von Willebrand factor, type A domain"/>
    <property type="match status" value="1"/>
</dbReference>
<evidence type="ECO:0000313" key="3">
    <source>
        <dbReference type="EMBL" id="ACV78730.1"/>
    </source>
</evidence>
<sequence>MAADSPLRRPGRRPATSRSPLRRRPKQLTSPPTVFVPVGGGGTGLVWGARPGGSPHSPTPAGGSAPGLTDETARVVDAADLVGGRREHEAAVRAQARQIAARLSVPLPRHDASARRGAGSLASLPYRGGADEIDLDRTIEVLAERPVPDDEDIVVRDRVRTRRSVVLVVDVSGSMRGERVRTAAATVAALAAELHRDHLAVIAFWSDAAVVAPLGAPVRPLDLLDRILALPARGLTNVAFPLQLAGEQLARVPVRDARVVLLSDCVHNAGPDPRIEAARLPRVDVLLDVSGENDRELGRQLARSGRGRLAPIRTYRDVAPALRSAFGDR</sequence>
<dbReference type="PROSITE" id="PS50234">
    <property type="entry name" value="VWFA"/>
    <property type="match status" value="1"/>
</dbReference>
<dbReference type="STRING" id="479431.Namu_2355"/>
<name>C8XKG8_NAKMY</name>
<dbReference type="SMART" id="SM00327">
    <property type="entry name" value="VWA"/>
    <property type="match status" value="1"/>
</dbReference>
<dbReference type="eggNOG" id="COG2304">
    <property type="taxonomic scope" value="Bacteria"/>
</dbReference>
<dbReference type="Proteomes" id="UP000002218">
    <property type="component" value="Chromosome"/>
</dbReference>
<feature type="domain" description="VWFA" evidence="2">
    <location>
        <begin position="164"/>
        <end position="329"/>
    </location>
</feature>
<accession>C8XKG8</accession>
<feature type="region of interest" description="Disordered" evidence="1">
    <location>
        <begin position="1"/>
        <end position="69"/>
    </location>
</feature>
<keyword evidence="4" id="KW-1185">Reference proteome</keyword>
<dbReference type="HOGENOM" id="CLU_075304_0_0_11"/>
<evidence type="ECO:0000313" key="4">
    <source>
        <dbReference type="Proteomes" id="UP000002218"/>
    </source>
</evidence>
<gene>
    <name evidence="3" type="ordered locus">Namu_2355</name>
</gene>
<proteinExistence type="predicted"/>
<dbReference type="EMBL" id="CP001737">
    <property type="protein sequence ID" value="ACV78730.1"/>
    <property type="molecule type" value="Genomic_DNA"/>
</dbReference>
<dbReference type="AlphaFoldDB" id="C8XKG8"/>
<dbReference type="RefSeq" id="WP_015747620.1">
    <property type="nucleotide sequence ID" value="NC_013235.1"/>
</dbReference>
<dbReference type="KEGG" id="nml:Namu_2355"/>
<dbReference type="InterPro" id="IPR036465">
    <property type="entry name" value="vWFA_dom_sf"/>
</dbReference>
<evidence type="ECO:0000259" key="2">
    <source>
        <dbReference type="PROSITE" id="PS50234"/>
    </source>
</evidence>
<dbReference type="SUPFAM" id="SSF53300">
    <property type="entry name" value="vWA-like"/>
    <property type="match status" value="1"/>
</dbReference>
<evidence type="ECO:0000256" key="1">
    <source>
        <dbReference type="SAM" id="MobiDB-lite"/>
    </source>
</evidence>
<dbReference type="Pfam" id="PF13519">
    <property type="entry name" value="VWA_2"/>
    <property type="match status" value="1"/>
</dbReference>
<protein>
    <submittedName>
        <fullName evidence="3">von Willebrand factor type A</fullName>
    </submittedName>
</protein>
<dbReference type="InParanoid" id="C8XKG8"/>
<reference evidence="3 4" key="2">
    <citation type="journal article" date="2010" name="Stand. Genomic Sci.">
        <title>Complete genome sequence of Nakamurella multipartita type strain (Y-104).</title>
        <authorList>
            <person name="Tice H."/>
            <person name="Mayilraj S."/>
            <person name="Sims D."/>
            <person name="Lapidus A."/>
            <person name="Nolan M."/>
            <person name="Lucas S."/>
            <person name="Glavina Del Rio T."/>
            <person name="Copeland A."/>
            <person name="Cheng J.F."/>
            <person name="Meincke L."/>
            <person name="Bruce D."/>
            <person name="Goodwin L."/>
            <person name="Pitluck S."/>
            <person name="Ivanova N."/>
            <person name="Mavromatis K."/>
            <person name="Ovchinnikova G."/>
            <person name="Pati A."/>
            <person name="Chen A."/>
            <person name="Palaniappan K."/>
            <person name="Land M."/>
            <person name="Hauser L."/>
            <person name="Chang Y.J."/>
            <person name="Jeffries C.D."/>
            <person name="Detter J.C."/>
            <person name="Brettin T."/>
            <person name="Rohde M."/>
            <person name="Goker M."/>
            <person name="Bristow J."/>
            <person name="Eisen J.A."/>
            <person name="Markowitz V."/>
            <person name="Hugenholtz P."/>
            <person name="Kyrpides N.C."/>
            <person name="Klenk H.P."/>
            <person name="Chen F."/>
        </authorList>
    </citation>
    <scope>NUCLEOTIDE SEQUENCE [LARGE SCALE GENOMIC DNA]</scope>
    <source>
        <strain evidence="4">ATCC 700099 / DSM 44233 / CIP 104796 / JCM 9543 / NBRC 105858 / Y-104</strain>
    </source>
</reference>
<reference evidence="4" key="1">
    <citation type="submission" date="2009-09" db="EMBL/GenBank/DDBJ databases">
        <title>The complete genome of Nakamurella multipartita DSM 44233.</title>
        <authorList>
            <consortium name="US DOE Joint Genome Institute (JGI-PGF)"/>
            <person name="Lucas S."/>
            <person name="Copeland A."/>
            <person name="Lapidus A."/>
            <person name="Glavina del Rio T."/>
            <person name="Dalin E."/>
            <person name="Tice H."/>
            <person name="Bruce D."/>
            <person name="Goodwin L."/>
            <person name="Pitluck S."/>
            <person name="Kyrpides N."/>
            <person name="Mavromatis K."/>
            <person name="Ivanova N."/>
            <person name="Ovchinnikova G."/>
            <person name="Sims D."/>
            <person name="Meincke L."/>
            <person name="Brettin T."/>
            <person name="Detter J.C."/>
            <person name="Han C."/>
            <person name="Larimer F."/>
            <person name="Land M."/>
            <person name="Hauser L."/>
            <person name="Markowitz V."/>
            <person name="Cheng J.-F."/>
            <person name="Hugenholtz P."/>
            <person name="Woyke T."/>
            <person name="Wu D."/>
            <person name="Klenk H.-P."/>
            <person name="Eisen J.A."/>
        </authorList>
    </citation>
    <scope>NUCLEOTIDE SEQUENCE [LARGE SCALE GENOMIC DNA]</scope>
    <source>
        <strain evidence="4">ATCC 700099 / DSM 44233 / CIP 104796 / JCM 9543 / NBRC 105858 / Y-104</strain>
    </source>
</reference>
<dbReference type="InterPro" id="IPR002035">
    <property type="entry name" value="VWF_A"/>
</dbReference>
<organism evidence="3 4">
    <name type="scientific">Nakamurella multipartita (strain ATCC 700099 / DSM 44233 / CIP 104796 / JCM 9543 / NBRC 105858 / Y-104)</name>
    <name type="common">Microsphaera multipartita</name>
    <dbReference type="NCBI Taxonomy" id="479431"/>
    <lineage>
        <taxon>Bacteria</taxon>
        <taxon>Bacillati</taxon>
        <taxon>Actinomycetota</taxon>
        <taxon>Actinomycetes</taxon>
        <taxon>Nakamurellales</taxon>
        <taxon>Nakamurellaceae</taxon>
        <taxon>Nakamurella</taxon>
    </lineage>
</organism>